<dbReference type="EMBL" id="GL377575">
    <property type="protein sequence ID" value="EFJ30880.1"/>
    <property type="molecule type" value="Genomic_DNA"/>
</dbReference>
<reference evidence="2 3" key="1">
    <citation type="journal article" date="2011" name="Science">
        <title>The Selaginella genome identifies genetic changes associated with the evolution of vascular plants.</title>
        <authorList>
            <person name="Banks J.A."/>
            <person name="Nishiyama T."/>
            <person name="Hasebe M."/>
            <person name="Bowman J.L."/>
            <person name="Gribskov M."/>
            <person name="dePamphilis C."/>
            <person name="Albert V.A."/>
            <person name="Aono N."/>
            <person name="Aoyama T."/>
            <person name="Ambrose B.A."/>
            <person name="Ashton N.W."/>
            <person name="Axtell M.J."/>
            <person name="Barker E."/>
            <person name="Barker M.S."/>
            <person name="Bennetzen J.L."/>
            <person name="Bonawitz N.D."/>
            <person name="Chapple C."/>
            <person name="Cheng C."/>
            <person name="Correa L.G."/>
            <person name="Dacre M."/>
            <person name="DeBarry J."/>
            <person name="Dreyer I."/>
            <person name="Elias M."/>
            <person name="Engstrom E.M."/>
            <person name="Estelle M."/>
            <person name="Feng L."/>
            <person name="Finet C."/>
            <person name="Floyd S.K."/>
            <person name="Frommer W.B."/>
            <person name="Fujita T."/>
            <person name="Gramzow L."/>
            <person name="Gutensohn M."/>
            <person name="Harholt J."/>
            <person name="Hattori M."/>
            <person name="Heyl A."/>
            <person name="Hirai T."/>
            <person name="Hiwatashi Y."/>
            <person name="Ishikawa M."/>
            <person name="Iwata M."/>
            <person name="Karol K.G."/>
            <person name="Koehler B."/>
            <person name="Kolukisaoglu U."/>
            <person name="Kubo M."/>
            <person name="Kurata T."/>
            <person name="Lalonde S."/>
            <person name="Li K."/>
            <person name="Li Y."/>
            <person name="Litt A."/>
            <person name="Lyons E."/>
            <person name="Manning G."/>
            <person name="Maruyama T."/>
            <person name="Michael T.P."/>
            <person name="Mikami K."/>
            <person name="Miyazaki S."/>
            <person name="Morinaga S."/>
            <person name="Murata T."/>
            <person name="Mueller-Roeber B."/>
            <person name="Nelson D.R."/>
            <person name="Obara M."/>
            <person name="Oguri Y."/>
            <person name="Olmstead R.G."/>
            <person name="Onodera N."/>
            <person name="Petersen B.L."/>
            <person name="Pils B."/>
            <person name="Prigge M."/>
            <person name="Rensing S.A."/>
            <person name="Riano-Pachon D.M."/>
            <person name="Roberts A.W."/>
            <person name="Sato Y."/>
            <person name="Scheller H.V."/>
            <person name="Schulz B."/>
            <person name="Schulz C."/>
            <person name="Shakirov E.V."/>
            <person name="Shibagaki N."/>
            <person name="Shinohara N."/>
            <person name="Shippen D.E."/>
            <person name="Soerensen I."/>
            <person name="Sotooka R."/>
            <person name="Sugimoto N."/>
            <person name="Sugita M."/>
            <person name="Sumikawa N."/>
            <person name="Tanurdzic M."/>
            <person name="Theissen G."/>
            <person name="Ulvskov P."/>
            <person name="Wakazuki S."/>
            <person name="Weng J.K."/>
            <person name="Willats W.W."/>
            <person name="Wipf D."/>
            <person name="Wolf P.G."/>
            <person name="Yang L."/>
            <person name="Zimmer A.D."/>
            <person name="Zhu Q."/>
            <person name="Mitros T."/>
            <person name="Hellsten U."/>
            <person name="Loque D."/>
            <person name="Otillar R."/>
            <person name="Salamov A."/>
            <person name="Schmutz J."/>
            <person name="Shapiro H."/>
            <person name="Lindquist E."/>
            <person name="Lucas S."/>
            <person name="Rokhsar D."/>
            <person name="Grigoriev I.V."/>
        </authorList>
    </citation>
    <scope>NUCLEOTIDE SEQUENCE [LARGE SCALE GENOMIC DNA]</scope>
</reference>
<proteinExistence type="predicted"/>
<dbReference type="Gramene" id="EFJ30880">
    <property type="protein sequence ID" value="EFJ30880"/>
    <property type="gene ID" value="SELMODRAFT_409615"/>
</dbReference>
<dbReference type="KEGG" id="smo:SELMODRAFT_409615"/>
<accession>D8RC06</accession>
<dbReference type="Proteomes" id="UP000001514">
    <property type="component" value="Unassembled WGS sequence"/>
</dbReference>
<protein>
    <submittedName>
        <fullName evidence="2">Uncharacterized protein</fullName>
    </submittedName>
</protein>
<feature type="region of interest" description="Disordered" evidence="1">
    <location>
        <begin position="1"/>
        <end position="25"/>
    </location>
</feature>
<evidence type="ECO:0000313" key="2">
    <source>
        <dbReference type="EMBL" id="EFJ30880.1"/>
    </source>
</evidence>
<dbReference type="AlphaFoldDB" id="D8RC06"/>
<organism evidence="3">
    <name type="scientific">Selaginella moellendorffii</name>
    <name type="common">Spikemoss</name>
    <dbReference type="NCBI Taxonomy" id="88036"/>
    <lineage>
        <taxon>Eukaryota</taxon>
        <taxon>Viridiplantae</taxon>
        <taxon>Streptophyta</taxon>
        <taxon>Embryophyta</taxon>
        <taxon>Tracheophyta</taxon>
        <taxon>Lycopodiopsida</taxon>
        <taxon>Selaginellales</taxon>
        <taxon>Selaginellaceae</taxon>
        <taxon>Selaginella</taxon>
    </lineage>
</organism>
<keyword evidence="3" id="KW-1185">Reference proteome</keyword>
<name>D8RC06_SELML</name>
<gene>
    <name evidence="2" type="ORF">SELMODRAFT_409615</name>
</gene>
<evidence type="ECO:0000313" key="3">
    <source>
        <dbReference type="Proteomes" id="UP000001514"/>
    </source>
</evidence>
<dbReference type="HOGENOM" id="CLU_1491485_0_0_1"/>
<sequence>MVDSREEGAPEGEKKEDGTSPTLNNFYDLPKGVTHKEMIAARHHYLKCQARCGLLPPSTPIRSQENLHVPTCIIFSLRSLCINLFPLYSMWPLYVEQNVSLPDRNKTLAAAHHVPCVDPAFDLMLDLYYIKNVHKKGVRECAVQTLPLSMASLIILANCSRMEAPLPVRNKSRNSCCGRVK</sequence>
<dbReference type="InParanoid" id="D8RC06"/>
<evidence type="ECO:0000256" key="1">
    <source>
        <dbReference type="SAM" id="MobiDB-lite"/>
    </source>
</evidence>
<feature type="compositionally biased region" description="Basic and acidic residues" evidence="1">
    <location>
        <begin position="1"/>
        <end position="18"/>
    </location>
</feature>